<name>A0A167VGP5_9HYPO</name>
<dbReference type="OrthoDB" id="630895at2759"/>
<organism evidence="3 4">
    <name type="scientific">Niveomyces insectorum RCEF 264</name>
    <dbReference type="NCBI Taxonomy" id="1081102"/>
    <lineage>
        <taxon>Eukaryota</taxon>
        <taxon>Fungi</taxon>
        <taxon>Dikarya</taxon>
        <taxon>Ascomycota</taxon>
        <taxon>Pezizomycotina</taxon>
        <taxon>Sordariomycetes</taxon>
        <taxon>Hypocreomycetidae</taxon>
        <taxon>Hypocreales</taxon>
        <taxon>Cordycipitaceae</taxon>
        <taxon>Niveomyces</taxon>
    </lineage>
</organism>
<dbReference type="EMBL" id="AZHD01000006">
    <property type="protein sequence ID" value="OAA62594.1"/>
    <property type="molecule type" value="Genomic_DNA"/>
</dbReference>
<evidence type="ECO:0000313" key="4">
    <source>
        <dbReference type="Proteomes" id="UP000076874"/>
    </source>
</evidence>
<dbReference type="InterPro" id="IPR016181">
    <property type="entry name" value="Acyl_CoA_acyltransferase"/>
</dbReference>
<proteinExistence type="predicted"/>
<dbReference type="Pfam" id="PF13302">
    <property type="entry name" value="Acetyltransf_3"/>
    <property type="match status" value="1"/>
</dbReference>
<dbReference type="GO" id="GO:0016747">
    <property type="term" value="F:acyltransferase activity, transferring groups other than amino-acyl groups"/>
    <property type="evidence" value="ECO:0007669"/>
    <property type="project" value="InterPro"/>
</dbReference>
<keyword evidence="4" id="KW-1185">Reference proteome</keyword>
<feature type="region of interest" description="Disordered" evidence="1">
    <location>
        <begin position="67"/>
        <end position="93"/>
    </location>
</feature>
<dbReference type="InterPro" id="IPR000182">
    <property type="entry name" value="GNAT_dom"/>
</dbReference>
<evidence type="ECO:0000259" key="2">
    <source>
        <dbReference type="PROSITE" id="PS51186"/>
    </source>
</evidence>
<keyword evidence="3" id="KW-0808">Transferase</keyword>
<dbReference type="PANTHER" id="PTHR43328:SF1">
    <property type="entry name" value="N-ACETYLTRANSFERASE DOMAIN-CONTAINING PROTEIN"/>
    <property type="match status" value="1"/>
</dbReference>
<sequence>MPPAFPPAPLLRLPGCVLRPYHVADAAAMCALADDPDVARQMRDRFPHPYTAADAAEWLRIVHAEGLEEEERKEEEEEGGKVTSGAGGPPKTSRDAIPELYLVIGLPDGTFAGAIGLHRVGTDGTDRYTREIGYWVGRPYAGRGLATAAARGLARWALGVARDDTRDDTRVAAAAAAEPGTTTPATTAANHFPVLQRLEANVYAANAASRRVLRRAGFVEEGVRRRAAFKYGVPTDVVMLGLVASDLADGAGDGTPPLRPPVADSTTTTAAA</sequence>
<feature type="region of interest" description="Disordered" evidence="1">
    <location>
        <begin position="250"/>
        <end position="272"/>
    </location>
</feature>
<dbReference type="PROSITE" id="PS51186">
    <property type="entry name" value="GNAT"/>
    <property type="match status" value="1"/>
</dbReference>
<dbReference type="SUPFAM" id="SSF55729">
    <property type="entry name" value="Acyl-CoA N-acyltransferases (Nat)"/>
    <property type="match status" value="1"/>
</dbReference>
<protein>
    <submittedName>
        <fullName evidence="3">Acetyltransferase</fullName>
    </submittedName>
</protein>
<dbReference type="Gene3D" id="3.40.630.30">
    <property type="match status" value="1"/>
</dbReference>
<dbReference type="AlphaFoldDB" id="A0A167VGP5"/>
<dbReference type="PANTHER" id="PTHR43328">
    <property type="entry name" value="ACETYLTRANSFERASE-RELATED"/>
    <property type="match status" value="1"/>
</dbReference>
<comment type="caution">
    <text evidence="3">The sequence shown here is derived from an EMBL/GenBank/DDBJ whole genome shotgun (WGS) entry which is preliminary data.</text>
</comment>
<gene>
    <name evidence="3" type="ORF">SPI_04134</name>
</gene>
<evidence type="ECO:0000256" key="1">
    <source>
        <dbReference type="SAM" id="MobiDB-lite"/>
    </source>
</evidence>
<feature type="domain" description="N-acetyltransferase" evidence="2">
    <location>
        <begin position="45"/>
        <end position="244"/>
    </location>
</feature>
<dbReference type="STRING" id="1081102.A0A167VGP5"/>
<dbReference type="Proteomes" id="UP000076874">
    <property type="component" value="Unassembled WGS sequence"/>
</dbReference>
<accession>A0A167VGP5</accession>
<feature type="compositionally biased region" description="Acidic residues" evidence="1">
    <location>
        <begin position="67"/>
        <end position="78"/>
    </location>
</feature>
<evidence type="ECO:0000313" key="3">
    <source>
        <dbReference type="EMBL" id="OAA62594.1"/>
    </source>
</evidence>
<reference evidence="3 4" key="1">
    <citation type="journal article" date="2016" name="Genome Biol. Evol.">
        <title>Divergent and convergent evolution of fungal pathogenicity.</title>
        <authorList>
            <person name="Shang Y."/>
            <person name="Xiao G."/>
            <person name="Zheng P."/>
            <person name="Cen K."/>
            <person name="Zhan S."/>
            <person name="Wang C."/>
        </authorList>
    </citation>
    <scope>NUCLEOTIDE SEQUENCE [LARGE SCALE GENOMIC DNA]</scope>
    <source>
        <strain evidence="3 4">RCEF 264</strain>
    </source>
</reference>